<feature type="region of interest" description="Disordered" evidence="1">
    <location>
        <begin position="276"/>
        <end position="348"/>
    </location>
</feature>
<reference evidence="3 4" key="1">
    <citation type="journal article" date="2022" name="Gigascience">
        <title>A chromosome-level genome assembly and annotation of the desert horned lizard, Phrynosoma platyrhinos, provides insight into chromosomal rearrangements among reptiles.</title>
        <authorList>
            <person name="Koochekian N."/>
            <person name="Ascanio A."/>
            <person name="Farleigh K."/>
            <person name="Card D.C."/>
            <person name="Schield D.R."/>
            <person name="Castoe T.A."/>
            <person name="Jezkova T."/>
        </authorList>
    </citation>
    <scope>NUCLEOTIDE SEQUENCE [LARGE SCALE GENOMIC DNA]</scope>
    <source>
        <strain evidence="3">NK-2021</strain>
    </source>
</reference>
<sequence>MEKGISRSVKEIRNKCKTLKSEYNKVNNHNKISGNAPATCPFFEEMDRFLHTDRSVFPKRITKSLHIVRKPTGAPSQATSQPPQAWQHQDASTTAVVTVEVPPAVSEEGNVILHLVPVEQPLALDPHPPEDMDPQNLPSLPAASDAPVCTIVRRVRADEDIPDRRARSGELIVCTIIEDSRREGRLNRALARRQHKSLLQTIGREAGSLESLARSYRKDLAVTAQYRQWMFSQMQDLINVCRESVQEQQNRTAVMEHALAWMQTAPGSLCWVHKNKTKSKPAPESSPITGTQILFGDSGDEGPATAPCLVPCSEPTQTQENTQNSQPSQSVPGKTKRLIKKKKLCSPS</sequence>
<evidence type="ECO:0000256" key="1">
    <source>
        <dbReference type="SAM" id="MobiDB-lite"/>
    </source>
</evidence>
<feature type="compositionally biased region" description="Polar residues" evidence="1">
    <location>
        <begin position="74"/>
        <end position="88"/>
    </location>
</feature>
<dbReference type="InterPro" id="IPR044822">
    <property type="entry name" value="Myb_DNA-bind_4"/>
</dbReference>
<comment type="caution">
    <text evidence="3">The sequence shown here is derived from an EMBL/GenBank/DDBJ whole genome shotgun (WGS) entry which is preliminary data.</text>
</comment>
<feature type="compositionally biased region" description="Polar residues" evidence="1">
    <location>
        <begin position="314"/>
        <end position="332"/>
    </location>
</feature>
<proteinExistence type="predicted"/>
<keyword evidence="4" id="KW-1185">Reference proteome</keyword>
<evidence type="ECO:0000313" key="4">
    <source>
        <dbReference type="Proteomes" id="UP000826234"/>
    </source>
</evidence>
<feature type="domain" description="Myb/SANT-like DNA-binding" evidence="2">
    <location>
        <begin position="2"/>
        <end position="48"/>
    </location>
</feature>
<dbReference type="PANTHER" id="PTHR47595:SF1">
    <property type="entry name" value="MYB_SANT-LIKE DNA-BINDING DOMAIN-CONTAINING PROTEIN"/>
    <property type="match status" value="1"/>
</dbReference>
<dbReference type="EMBL" id="JAIPUX010005289">
    <property type="protein sequence ID" value="KAH0617838.1"/>
    <property type="molecule type" value="Genomic_DNA"/>
</dbReference>
<evidence type="ECO:0000313" key="3">
    <source>
        <dbReference type="EMBL" id="KAH0617838.1"/>
    </source>
</evidence>
<evidence type="ECO:0000259" key="2">
    <source>
        <dbReference type="Pfam" id="PF13837"/>
    </source>
</evidence>
<organism evidence="3 4">
    <name type="scientific">Phrynosoma platyrhinos</name>
    <name type="common">Desert horned lizard</name>
    <dbReference type="NCBI Taxonomy" id="52577"/>
    <lineage>
        <taxon>Eukaryota</taxon>
        <taxon>Metazoa</taxon>
        <taxon>Chordata</taxon>
        <taxon>Craniata</taxon>
        <taxon>Vertebrata</taxon>
        <taxon>Euteleostomi</taxon>
        <taxon>Lepidosauria</taxon>
        <taxon>Squamata</taxon>
        <taxon>Bifurcata</taxon>
        <taxon>Unidentata</taxon>
        <taxon>Episquamata</taxon>
        <taxon>Toxicofera</taxon>
        <taxon>Iguania</taxon>
        <taxon>Phrynosomatidae</taxon>
        <taxon>Phrynosomatinae</taxon>
        <taxon>Phrynosoma</taxon>
    </lineage>
</organism>
<dbReference type="Pfam" id="PF13837">
    <property type="entry name" value="Myb_DNA-bind_4"/>
    <property type="match status" value="1"/>
</dbReference>
<dbReference type="Proteomes" id="UP000826234">
    <property type="component" value="Unassembled WGS sequence"/>
</dbReference>
<protein>
    <recommendedName>
        <fullName evidence="2">Myb/SANT-like DNA-binding domain-containing protein</fullName>
    </recommendedName>
</protein>
<gene>
    <name evidence="3" type="ORF">JD844_016472</name>
</gene>
<feature type="compositionally biased region" description="Basic residues" evidence="1">
    <location>
        <begin position="334"/>
        <end position="348"/>
    </location>
</feature>
<accession>A0ABQ7SKF9</accession>
<dbReference type="PANTHER" id="PTHR47595">
    <property type="entry name" value="HEAT SHOCK 70 KDA PROTEIN 14"/>
    <property type="match status" value="1"/>
</dbReference>
<name>A0ABQ7SKF9_PHRPL</name>
<feature type="region of interest" description="Disordered" evidence="1">
    <location>
        <begin position="69"/>
        <end position="88"/>
    </location>
</feature>